<evidence type="ECO:0000313" key="2">
    <source>
        <dbReference type="Proteomes" id="UP000267096"/>
    </source>
</evidence>
<reference evidence="1 2" key="2">
    <citation type="submission" date="2018-11" db="EMBL/GenBank/DDBJ databases">
        <authorList>
            <consortium name="Pathogen Informatics"/>
        </authorList>
    </citation>
    <scope>NUCLEOTIDE SEQUENCE [LARGE SCALE GENOMIC DNA]</scope>
</reference>
<dbReference type="WBParaSite" id="ASIM_0000402701-mRNA-1">
    <property type="protein sequence ID" value="ASIM_0000402701-mRNA-1"/>
    <property type="gene ID" value="ASIM_0000402701"/>
</dbReference>
<reference evidence="3" key="1">
    <citation type="submission" date="2017-02" db="UniProtKB">
        <authorList>
            <consortium name="WormBaseParasite"/>
        </authorList>
    </citation>
    <scope>IDENTIFICATION</scope>
</reference>
<dbReference type="AlphaFoldDB" id="A0A0M3J8W8"/>
<protein>
    <submittedName>
        <fullName evidence="3">Tuberin domain-containing protein</fullName>
    </submittedName>
</protein>
<sequence>MLAVKTGETNMLNAHIVRAGVDTEGEFKWCEICEVTTLALEKELWFPVLKVILTHLARVLEFRDFVFTAGEQRMKQLKEAIINLHFKKADLLSEIDIDLAKYLCPVLSRLINYY</sequence>
<evidence type="ECO:0000313" key="3">
    <source>
        <dbReference type="WBParaSite" id="ASIM_0000402701-mRNA-1"/>
    </source>
</evidence>
<dbReference type="EMBL" id="UYRR01006297">
    <property type="protein sequence ID" value="VDK22508.1"/>
    <property type="molecule type" value="Genomic_DNA"/>
</dbReference>
<proteinExistence type="predicted"/>
<evidence type="ECO:0000313" key="1">
    <source>
        <dbReference type="EMBL" id="VDK22508.1"/>
    </source>
</evidence>
<dbReference type="Proteomes" id="UP000267096">
    <property type="component" value="Unassembled WGS sequence"/>
</dbReference>
<name>A0A0M3J8W8_ANISI</name>
<organism evidence="3">
    <name type="scientific">Anisakis simplex</name>
    <name type="common">Herring worm</name>
    <dbReference type="NCBI Taxonomy" id="6269"/>
    <lineage>
        <taxon>Eukaryota</taxon>
        <taxon>Metazoa</taxon>
        <taxon>Ecdysozoa</taxon>
        <taxon>Nematoda</taxon>
        <taxon>Chromadorea</taxon>
        <taxon>Rhabditida</taxon>
        <taxon>Spirurina</taxon>
        <taxon>Ascaridomorpha</taxon>
        <taxon>Ascaridoidea</taxon>
        <taxon>Anisakidae</taxon>
        <taxon>Anisakis</taxon>
        <taxon>Anisakis simplex complex</taxon>
    </lineage>
</organism>
<accession>A0A0M3J8W8</accession>
<keyword evidence="2" id="KW-1185">Reference proteome</keyword>
<gene>
    <name evidence="1" type="ORF">ASIM_LOCUS3855</name>
</gene>
<dbReference type="OrthoDB" id="5797019at2759"/>